<evidence type="ECO:0000259" key="1">
    <source>
        <dbReference type="Pfam" id="PF21788"/>
    </source>
</evidence>
<accession>A0A397HPA8</accession>
<evidence type="ECO:0000313" key="2">
    <source>
        <dbReference type="EMBL" id="RHZ65015.1"/>
    </source>
</evidence>
<keyword evidence="3" id="KW-1185">Reference proteome</keyword>
<dbReference type="Proteomes" id="UP000266861">
    <property type="component" value="Unassembled WGS sequence"/>
</dbReference>
<dbReference type="EMBL" id="PQFF01000291">
    <property type="protein sequence ID" value="RHZ65015.1"/>
    <property type="molecule type" value="Genomic_DNA"/>
</dbReference>
<dbReference type="OrthoDB" id="8948150at2759"/>
<dbReference type="AlphaFoldDB" id="A0A397HPA8"/>
<reference evidence="2 3" key="1">
    <citation type="submission" date="2018-08" db="EMBL/GenBank/DDBJ databases">
        <title>Genome and evolution of the arbuscular mycorrhizal fungus Diversispora epigaea (formerly Glomus versiforme) and its bacterial endosymbionts.</title>
        <authorList>
            <person name="Sun X."/>
            <person name="Fei Z."/>
            <person name="Harrison M."/>
        </authorList>
    </citation>
    <scope>NUCLEOTIDE SEQUENCE [LARGE SCALE GENOMIC DNA]</scope>
    <source>
        <strain evidence="2 3">IT104</strain>
    </source>
</reference>
<gene>
    <name evidence="2" type="ORF">Glove_319g82</name>
</gene>
<proteinExistence type="predicted"/>
<name>A0A397HPA8_9GLOM</name>
<evidence type="ECO:0000313" key="3">
    <source>
        <dbReference type="Proteomes" id="UP000266861"/>
    </source>
</evidence>
<sequence>MYRPVYNTHKLSTIHKTINPITGENWFFISDPTHVFKKLRNNLSKSHTGEKNSREIMFNKKEVSWRHIKCVYENSIKHTTARATKLTKRHIWLTSWSKMCVDLAEQTLSKEVEDALASIVELKEISEGTRNFIKYSRKYRLIMHSKINFWSLEDISSQCQLDLILSIDGFLEILKFMLNKYPGSMIQPKRISQDLLEGFFGTIRELGGDSSTQTLSSYGHALNKYKITALCSSEVKSLNYGNIDNIGTGVTTLARRDYRKDKKSINDKENKNTYQKHSIRLAQLSSFSQRVFKNILNDELIMGELEIPLNSQDENIYQENFKIFNFQYERHKIIETILYKNSIDELLQN</sequence>
<feature type="domain" description="Transposable element P transposase-like GTP-binding insertion" evidence="1">
    <location>
        <begin position="34"/>
        <end position="146"/>
    </location>
</feature>
<organism evidence="2 3">
    <name type="scientific">Diversispora epigaea</name>
    <dbReference type="NCBI Taxonomy" id="1348612"/>
    <lineage>
        <taxon>Eukaryota</taxon>
        <taxon>Fungi</taxon>
        <taxon>Fungi incertae sedis</taxon>
        <taxon>Mucoromycota</taxon>
        <taxon>Glomeromycotina</taxon>
        <taxon>Glomeromycetes</taxon>
        <taxon>Diversisporales</taxon>
        <taxon>Diversisporaceae</taxon>
        <taxon>Diversispora</taxon>
    </lineage>
</organism>
<comment type="caution">
    <text evidence="2">The sequence shown here is derived from an EMBL/GenBank/DDBJ whole genome shotgun (WGS) entry which is preliminary data.</text>
</comment>
<dbReference type="Pfam" id="PF21788">
    <property type="entry name" value="TNP-like_GBD"/>
    <property type="match status" value="1"/>
</dbReference>
<dbReference type="InterPro" id="IPR048366">
    <property type="entry name" value="TNP-like_GBD"/>
</dbReference>
<protein>
    <recommendedName>
        <fullName evidence="1">Transposable element P transposase-like GTP-binding insertion domain-containing protein</fullName>
    </recommendedName>
</protein>